<dbReference type="AlphaFoldDB" id="A0AAD9VE00"/>
<dbReference type="Proteomes" id="UP001249851">
    <property type="component" value="Unassembled WGS sequence"/>
</dbReference>
<keyword evidence="2" id="KW-0808">Transferase</keyword>
<gene>
    <name evidence="2" type="ORF">P5673_004208</name>
</gene>
<organism evidence="2 3">
    <name type="scientific">Acropora cervicornis</name>
    <name type="common">Staghorn coral</name>
    <dbReference type="NCBI Taxonomy" id="6130"/>
    <lineage>
        <taxon>Eukaryota</taxon>
        <taxon>Metazoa</taxon>
        <taxon>Cnidaria</taxon>
        <taxon>Anthozoa</taxon>
        <taxon>Hexacorallia</taxon>
        <taxon>Scleractinia</taxon>
        <taxon>Astrocoeniina</taxon>
        <taxon>Acroporidae</taxon>
        <taxon>Acropora</taxon>
    </lineage>
</organism>
<dbReference type="GO" id="GO:0004674">
    <property type="term" value="F:protein serine/threonine kinase activity"/>
    <property type="evidence" value="ECO:0007669"/>
    <property type="project" value="InterPro"/>
</dbReference>
<dbReference type="EMBL" id="JARQWQ010000007">
    <property type="protein sequence ID" value="KAK2570542.1"/>
    <property type="molecule type" value="Genomic_DNA"/>
</dbReference>
<protein>
    <submittedName>
        <fullName evidence="2">Serine-protein kinase ATM</fullName>
    </submittedName>
</protein>
<reference evidence="2" key="2">
    <citation type="journal article" date="2023" name="Science">
        <title>Genomic signatures of disease resistance in endangered staghorn corals.</title>
        <authorList>
            <person name="Vollmer S.V."/>
            <person name="Selwyn J.D."/>
            <person name="Despard B.A."/>
            <person name="Roesel C.L."/>
        </authorList>
    </citation>
    <scope>NUCLEOTIDE SEQUENCE</scope>
    <source>
        <strain evidence="2">K2</strain>
    </source>
</reference>
<keyword evidence="3" id="KW-1185">Reference proteome</keyword>
<sequence length="162" mass="18659">MSGDLSYLCALLASEKSKVTERKSQLNSSEVVSIIDNNTDARRKKDVRWDTIFNAVEVYVEKELDSIGQLKSTLQRRVQEIVGFVQSILKKADERGPRLKGQDLVAHFLKVIKEPRYNCLIGVEYCKLLKNILSIPVYRSDVRVETWQGMEVVLPWKLSFLR</sequence>
<dbReference type="InterPro" id="IPR021668">
    <property type="entry name" value="TAN"/>
</dbReference>
<evidence type="ECO:0000259" key="1">
    <source>
        <dbReference type="SMART" id="SM01342"/>
    </source>
</evidence>
<dbReference type="Pfam" id="PF11640">
    <property type="entry name" value="TAN"/>
    <property type="match status" value="1"/>
</dbReference>
<reference evidence="2" key="1">
    <citation type="journal article" date="2023" name="G3 (Bethesda)">
        <title>Whole genome assembly and annotation of the endangered Caribbean coral Acropora cervicornis.</title>
        <authorList>
            <person name="Selwyn J.D."/>
            <person name="Vollmer S.V."/>
        </authorList>
    </citation>
    <scope>NUCLEOTIDE SEQUENCE</scope>
    <source>
        <strain evidence="2">K2</strain>
    </source>
</reference>
<name>A0AAD9VE00_ACRCE</name>
<proteinExistence type="predicted"/>
<dbReference type="SMART" id="SM01342">
    <property type="entry name" value="TAN"/>
    <property type="match status" value="1"/>
</dbReference>
<accession>A0AAD9VE00</accession>
<feature type="domain" description="Telomere-length maintenance and DNA damage repair" evidence="1">
    <location>
        <begin position="1"/>
        <end position="149"/>
    </location>
</feature>
<keyword evidence="2" id="KW-0418">Kinase</keyword>
<evidence type="ECO:0000313" key="3">
    <source>
        <dbReference type="Proteomes" id="UP001249851"/>
    </source>
</evidence>
<comment type="caution">
    <text evidence="2">The sequence shown here is derived from an EMBL/GenBank/DDBJ whole genome shotgun (WGS) entry which is preliminary data.</text>
</comment>
<evidence type="ECO:0000313" key="2">
    <source>
        <dbReference type="EMBL" id="KAK2570542.1"/>
    </source>
</evidence>